<evidence type="ECO:0000313" key="4">
    <source>
        <dbReference type="Proteomes" id="UP000181951"/>
    </source>
</evidence>
<dbReference type="EMBL" id="FODD01000016">
    <property type="protein sequence ID" value="SEO04806.1"/>
    <property type="molecule type" value="Genomic_DNA"/>
</dbReference>
<name>A0A1H8LJ48_9ACTN</name>
<feature type="transmembrane region" description="Helical" evidence="2">
    <location>
        <begin position="98"/>
        <end position="126"/>
    </location>
</feature>
<evidence type="ECO:0000256" key="2">
    <source>
        <dbReference type="SAM" id="Phobius"/>
    </source>
</evidence>
<feature type="compositionally biased region" description="Low complexity" evidence="1">
    <location>
        <begin position="148"/>
        <end position="164"/>
    </location>
</feature>
<sequence>MEPADARGRLRPVLHKARWISGGLALQLVGLAGPIAYVVSRAKHESIGGLLTVTTVKLAWHESAHERKGIAILAAGAIVFALGSVLLARPFVKRRLTLLVAVPLAAVCGALVLGVAALIVTLICLLEGAGGDIDNIPGGGGSSRKSPADPAAAALPTDAGPPGT</sequence>
<proteinExistence type="predicted"/>
<keyword evidence="4" id="KW-1185">Reference proteome</keyword>
<evidence type="ECO:0000256" key="1">
    <source>
        <dbReference type="SAM" id="MobiDB-lite"/>
    </source>
</evidence>
<keyword evidence="2" id="KW-0472">Membrane</keyword>
<dbReference type="AlphaFoldDB" id="A0A1H8LJ48"/>
<gene>
    <name evidence="3" type="ORF">SAMN05216267_101620</name>
</gene>
<feature type="region of interest" description="Disordered" evidence="1">
    <location>
        <begin position="137"/>
        <end position="164"/>
    </location>
</feature>
<feature type="transmembrane region" description="Helical" evidence="2">
    <location>
        <begin position="70"/>
        <end position="92"/>
    </location>
</feature>
<keyword evidence="2" id="KW-0812">Transmembrane</keyword>
<dbReference type="Proteomes" id="UP000181951">
    <property type="component" value="Unassembled WGS sequence"/>
</dbReference>
<reference evidence="3 4" key="1">
    <citation type="submission" date="2016-10" db="EMBL/GenBank/DDBJ databases">
        <authorList>
            <person name="de Groot N.N."/>
        </authorList>
    </citation>
    <scope>NUCLEOTIDE SEQUENCE [LARGE SCALE GENOMIC DNA]</scope>
    <source>
        <strain evidence="3 4">CGMCC 4.2026</strain>
    </source>
</reference>
<evidence type="ECO:0000313" key="3">
    <source>
        <dbReference type="EMBL" id="SEO04806.1"/>
    </source>
</evidence>
<accession>A0A1H8LJ48</accession>
<organism evidence="3 4">
    <name type="scientific">Actinacidiphila rubida</name>
    <dbReference type="NCBI Taxonomy" id="310780"/>
    <lineage>
        <taxon>Bacteria</taxon>
        <taxon>Bacillati</taxon>
        <taxon>Actinomycetota</taxon>
        <taxon>Actinomycetes</taxon>
        <taxon>Kitasatosporales</taxon>
        <taxon>Streptomycetaceae</taxon>
        <taxon>Actinacidiphila</taxon>
    </lineage>
</organism>
<protein>
    <submittedName>
        <fullName evidence="3">Uncharacterized protein</fullName>
    </submittedName>
</protein>
<keyword evidence="2" id="KW-1133">Transmembrane helix</keyword>
<feature type="transmembrane region" description="Helical" evidence="2">
    <location>
        <begin position="20"/>
        <end position="39"/>
    </location>
</feature>